<name>A0ACB8LFZ2_CITSI</name>
<dbReference type="EMBL" id="CM039173">
    <property type="protein sequence ID" value="KAH9772230.1"/>
    <property type="molecule type" value="Genomic_DNA"/>
</dbReference>
<protein>
    <submittedName>
        <fullName evidence="1">Prolyl oligopeptidase family protein</fullName>
    </submittedName>
</protein>
<gene>
    <name evidence="1" type="ORF">KPL71_012961</name>
</gene>
<organism evidence="1 2">
    <name type="scientific">Citrus sinensis</name>
    <name type="common">Sweet orange</name>
    <name type="synonym">Citrus aurantium var. sinensis</name>
    <dbReference type="NCBI Taxonomy" id="2711"/>
    <lineage>
        <taxon>Eukaryota</taxon>
        <taxon>Viridiplantae</taxon>
        <taxon>Streptophyta</taxon>
        <taxon>Embryophyta</taxon>
        <taxon>Tracheophyta</taxon>
        <taxon>Spermatophyta</taxon>
        <taxon>Magnoliopsida</taxon>
        <taxon>eudicotyledons</taxon>
        <taxon>Gunneridae</taxon>
        <taxon>Pentapetalae</taxon>
        <taxon>rosids</taxon>
        <taxon>malvids</taxon>
        <taxon>Sapindales</taxon>
        <taxon>Rutaceae</taxon>
        <taxon>Aurantioideae</taxon>
        <taxon>Citrus</taxon>
    </lineage>
</organism>
<accession>A0ACB8LFZ2</accession>
<evidence type="ECO:0000313" key="2">
    <source>
        <dbReference type="Proteomes" id="UP000829398"/>
    </source>
</evidence>
<sequence>MAQTSLRTCRLELLPAISSALYRAGAHTLASSSPPPPVPKKIPYEASAHGLTWQDPYHWMKNTNDPDFINHLNHENSYAQASMSDTQTLQRTLFSEMKNRMPSKISTPPERWGPWLYYQYIPEGKEYPLLCRRLETEKSGWLQTVFHNVRGGFGKEEILLDWNEIAEKYGYVHVGTCRVSPDHNFLAYTIDTSGDEQFMLQIKDLRNQCIVPRLPVDGVVSLAVLCTKLGSDSTDDAPIFTEGDSGFCVDITSTKDGKFITVNSNSRASSEEDATNPLGGLRRVHKRVPGVQYFLEHHYGFFYILTNYPLSENEECSSGDYYLARCRAEKLYSANWQNIILPGEDISLQDMDIFDGHLVLFVSKKGVPMLCSIDLSINFECKYQMEIENLNPWFFPLPSSSCSIVPGSNHDFMSSVYRAVLSSPVMPDMIVDYDMSRQTFSIVQQEELRGTSDGAGLNSAACELETNEVIDTRNCEDNNYQNSGLQGWKVLSRLYSCERKEVVSHDGVKIPLTILYSRKAWLRDQSPGLLQAYGAYGEVLDKGWCTDRLCLLDRGWVVAFADVRGGGGGDSSWHKFGSGLYKRNSIHDLTSCGKYLVNEGYVCKDKLCAIGYSAGCLLVGAAINMYPKLFCAAILKVPFLDICNTMLDPSLPLTKLDYEEFGNPQIQSQFEYIRIILKTNTTGGHFGEGGRYSQCEETAYDYAFLMKICGD</sequence>
<evidence type="ECO:0000313" key="1">
    <source>
        <dbReference type="EMBL" id="KAH9772230.1"/>
    </source>
</evidence>
<proteinExistence type="predicted"/>
<reference evidence="2" key="1">
    <citation type="journal article" date="2023" name="Hortic. Res.">
        <title>A chromosome-level phased genome enabling allele-level studies in sweet orange: a case study on citrus Huanglongbing tolerance.</title>
        <authorList>
            <person name="Wu B."/>
            <person name="Yu Q."/>
            <person name="Deng Z."/>
            <person name="Duan Y."/>
            <person name="Luo F."/>
            <person name="Gmitter F. Jr."/>
        </authorList>
    </citation>
    <scope>NUCLEOTIDE SEQUENCE [LARGE SCALE GENOMIC DNA]</scope>
    <source>
        <strain evidence="2">cv. Valencia</strain>
    </source>
</reference>
<dbReference type="Proteomes" id="UP000829398">
    <property type="component" value="Chromosome 4"/>
</dbReference>
<comment type="caution">
    <text evidence="1">The sequence shown here is derived from an EMBL/GenBank/DDBJ whole genome shotgun (WGS) entry which is preliminary data.</text>
</comment>
<keyword evidence="2" id="KW-1185">Reference proteome</keyword>